<feature type="transmembrane region" description="Helical" evidence="1">
    <location>
        <begin position="21"/>
        <end position="41"/>
    </location>
</feature>
<accession>A0A401RCN6</accession>
<sequence>MLRTKGNHVSPSARRAARSGVALPMGLGLLATTCFATTFVLNRTMSVAGGSWMWSASLRYRD</sequence>
<protein>
    <submittedName>
        <fullName evidence="2">Uncharacterized protein</fullName>
    </submittedName>
</protein>
<keyword evidence="1" id="KW-1133">Transmembrane helix</keyword>
<organism evidence="2 3">
    <name type="scientific">Streptomyces noursei</name>
    <name type="common">Streptomyces albulus</name>
    <dbReference type="NCBI Taxonomy" id="1971"/>
    <lineage>
        <taxon>Bacteria</taxon>
        <taxon>Bacillati</taxon>
        <taxon>Actinomycetota</taxon>
        <taxon>Actinomycetes</taxon>
        <taxon>Kitasatosporales</taxon>
        <taxon>Streptomycetaceae</taxon>
        <taxon>Streptomyces</taxon>
    </lineage>
</organism>
<gene>
    <name evidence="2" type="ORF">SALB_08181</name>
</gene>
<dbReference type="AlphaFoldDB" id="A0A401RCN6"/>
<name>A0A401RCN6_STRNR</name>
<comment type="caution">
    <text evidence="2">The sequence shown here is derived from an EMBL/GenBank/DDBJ whole genome shotgun (WGS) entry which is preliminary data.</text>
</comment>
<evidence type="ECO:0000313" key="2">
    <source>
        <dbReference type="EMBL" id="GCB95377.1"/>
    </source>
</evidence>
<evidence type="ECO:0000313" key="3">
    <source>
        <dbReference type="Proteomes" id="UP000288351"/>
    </source>
</evidence>
<keyword evidence="1" id="KW-0472">Membrane</keyword>
<dbReference type="EMBL" id="BHXC01000007">
    <property type="protein sequence ID" value="GCB95377.1"/>
    <property type="molecule type" value="Genomic_DNA"/>
</dbReference>
<evidence type="ECO:0000256" key="1">
    <source>
        <dbReference type="SAM" id="Phobius"/>
    </source>
</evidence>
<keyword evidence="1" id="KW-0812">Transmembrane</keyword>
<proteinExistence type="predicted"/>
<dbReference type="Proteomes" id="UP000288351">
    <property type="component" value="Unassembled WGS sequence"/>
</dbReference>
<reference evidence="2 3" key="1">
    <citation type="journal article" date="2019" name="Microbiol. Resour. Announc.">
        <title>Draft Genome Sequence of the Most Traditional epsilon-Poly-l-Lysine Producer, Streptomyces albulus NBRC14147.</title>
        <authorList>
            <person name="Yamanaka K."/>
            <person name="Hamano Y."/>
        </authorList>
    </citation>
    <scope>NUCLEOTIDE SEQUENCE [LARGE SCALE GENOMIC DNA]</scope>
    <source>
        <strain evidence="2 3">NBRC 14147</strain>
    </source>
</reference>